<dbReference type="InterPro" id="IPR039498">
    <property type="entry name" value="NTP_transf_5"/>
</dbReference>
<dbReference type="AlphaFoldDB" id="A0A0W8EB92"/>
<dbReference type="Pfam" id="PF14907">
    <property type="entry name" value="NTP_transf_5"/>
    <property type="match status" value="1"/>
</dbReference>
<proteinExistence type="predicted"/>
<reference evidence="1" key="1">
    <citation type="journal article" date="2015" name="Proc. Natl. Acad. Sci. U.S.A.">
        <title>Networks of energetic and metabolic interactions define dynamics in microbial communities.</title>
        <authorList>
            <person name="Embree M."/>
            <person name="Liu J.K."/>
            <person name="Al-Bassam M.M."/>
            <person name="Zengler K."/>
        </authorList>
    </citation>
    <scope>NUCLEOTIDE SEQUENCE</scope>
</reference>
<protein>
    <recommendedName>
        <fullName evidence="2">Nucleotidyltransferase family protein</fullName>
    </recommendedName>
</protein>
<comment type="caution">
    <text evidence="1">The sequence shown here is derived from an EMBL/GenBank/DDBJ whole genome shotgun (WGS) entry which is preliminary data.</text>
</comment>
<evidence type="ECO:0000313" key="1">
    <source>
        <dbReference type="EMBL" id="KUG05745.1"/>
    </source>
</evidence>
<sequence>MAVRAGLEALYPGSDTTGSGRELLSLPDELLWWTISLLREEPLPVPACDEATWNRWFHSLGPHYIIPLLWYLARDIPEESLPPQWVRDRMKELYREASIRALRTDHQVTTTRALLNNAGIDPVILKGPALAHLVYPYPGLRTGSDIDLLVRPGQVRDTITLLQAQGYHPHVDSHAISPHVFHHTTLLPPGGKDLLAIEVHWRLLYLPGEVMPCLDDMLGRVVEVSTPSGSFVTLDVPDAFIYAATHLCIGHSTMLRLSWIADISAICRFLTVNRMWDEVFRRTSGGVLLAAVRQACREAAFWFDPGAPYTDPAFWPEMEPGADERFSHLVAVAERTERHIIEAMRQAPSAREALLSVIHIIFLTDQIGGSGSVDDRISHLSQWVTIMVHRLKNRYSTPPSAKGSISP</sequence>
<evidence type="ECO:0008006" key="2">
    <source>
        <dbReference type="Google" id="ProtNLM"/>
    </source>
</evidence>
<accession>A0A0W8EB92</accession>
<organism evidence="1">
    <name type="scientific">hydrocarbon metagenome</name>
    <dbReference type="NCBI Taxonomy" id="938273"/>
    <lineage>
        <taxon>unclassified sequences</taxon>
        <taxon>metagenomes</taxon>
        <taxon>ecological metagenomes</taxon>
    </lineage>
</organism>
<dbReference type="EMBL" id="LNQE01001772">
    <property type="protein sequence ID" value="KUG05745.1"/>
    <property type="molecule type" value="Genomic_DNA"/>
</dbReference>
<name>A0A0W8EB92_9ZZZZ</name>
<gene>
    <name evidence="1" type="ORF">ASZ90_016828</name>
</gene>